<dbReference type="EC" id="3.1.3.18" evidence="4"/>
<evidence type="ECO:0000313" key="6">
    <source>
        <dbReference type="Proteomes" id="UP001170624"/>
    </source>
</evidence>
<dbReference type="PANTHER" id="PTHR43434">
    <property type="entry name" value="PHOSPHOGLYCOLATE PHOSPHATASE"/>
    <property type="match status" value="1"/>
</dbReference>
<reference evidence="5" key="1">
    <citation type="submission" date="2023-07" db="EMBL/GenBank/DDBJ databases">
        <title>Genome content predicts the carbon catabolic preferences of heterotrophic bacteria.</title>
        <authorList>
            <person name="Gralka M."/>
        </authorList>
    </citation>
    <scope>NUCLEOTIDE SEQUENCE</scope>
    <source>
        <strain evidence="5">G2M05</strain>
    </source>
</reference>
<dbReference type="Gene3D" id="3.40.50.1000">
    <property type="entry name" value="HAD superfamily/HAD-like"/>
    <property type="match status" value="1"/>
</dbReference>
<evidence type="ECO:0000256" key="1">
    <source>
        <dbReference type="ARBA" id="ARBA00000830"/>
    </source>
</evidence>
<evidence type="ECO:0000256" key="2">
    <source>
        <dbReference type="ARBA" id="ARBA00004818"/>
    </source>
</evidence>
<dbReference type="Pfam" id="PF00702">
    <property type="entry name" value="Hydrolase"/>
    <property type="match status" value="1"/>
</dbReference>
<protein>
    <recommendedName>
        <fullName evidence="4">phosphoglycolate phosphatase</fullName>
        <ecNumber evidence="4">3.1.3.18</ecNumber>
    </recommendedName>
</protein>
<dbReference type="InterPro" id="IPR050155">
    <property type="entry name" value="HAD-like_hydrolase_sf"/>
</dbReference>
<sequence length="247" mass="26928">MDRKVMDIKGLLFDKDGTLLEFHQMWLKVSQGVVTALSHRYCTEMQRHLLTEDHLLEAIGIHGEYVDNHGLLAANPVEDTAEAWFKMLTPSCELAVFTAQVKALFNQQVEDNPSLIQPLPGVKDTLIKLKQKGFRLGIATADTKDSTIYSLEKAGLIDLFDYLGYSDGDIAPKPAPALLQGFCERCDLTPAQVVMFGDTVSDMAFGLNAGAGKVGVLTGTATQDELAPHADCILASVADFEPECLAR</sequence>
<dbReference type="Gene3D" id="1.10.150.240">
    <property type="entry name" value="Putative phosphatase, domain 2"/>
    <property type="match status" value="1"/>
</dbReference>
<evidence type="ECO:0000256" key="4">
    <source>
        <dbReference type="ARBA" id="ARBA00013078"/>
    </source>
</evidence>
<dbReference type="AlphaFoldDB" id="A0AAW7Y399"/>
<dbReference type="InterPro" id="IPR023198">
    <property type="entry name" value="PGP-like_dom2"/>
</dbReference>
<dbReference type="GO" id="GO:0008967">
    <property type="term" value="F:phosphoglycolate phosphatase activity"/>
    <property type="evidence" value="ECO:0007669"/>
    <property type="project" value="UniProtKB-EC"/>
</dbReference>
<dbReference type="InterPro" id="IPR006439">
    <property type="entry name" value="HAD-SF_hydro_IA"/>
</dbReference>
<dbReference type="EMBL" id="JAUOPU010000004">
    <property type="protein sequence ID" value="MDO6542231.1"/>
    <property type="molecule type" value="Genomic_DNA"/>
</dbReference>
<comment type="pathway">
    <text evidence="2">Organic acid metabolism; glycolate biosynthesis; glycolate from 2-phosphoglycolate: step 1/1.</text>
</comment>
<proteinExistence type="inferred from homology"/>
<dbReference type="InterPro" id="IPR023214">
    <property type="entry name" value="HAD_sf"/>
</dbReference>
<dbReference type="Proteomes" id="UP001170624">
    <property type="component" value="Unassembled WGS sequence"/>
</dbReference>
<name>A0AAW7Y399_9GAMM</name>
<dbReference type="RefSeq" id="WP_303498737.1">
    <property type="nucleotide sequence ID" value="NZ_JAUOPU010000004.1"/>
</dbReference>
<gene>
    <name evidence="5" type="ORF">Q4568_06790</name>
</gene>
<dbReference type="CDD" id="cd01427">
    <property type="entry name" value="HAD_like"/>
    <property type="match status" value="1"/>
</dbReference>
<organism evidence="5 6">
    <name type="scientific">Photobacterium sanguinicancri</name>
    <dbReference type="NCBI Taxonomy" id="875932"/>
    <lineage>
        <taxon>Bacteria</taxon>
        <taxon>Pseudomonadati</taxon>
        <taxon>Pseudomonadota</taxon>
        <taxon>Gammaproteobacteria</taxon>
        <taxon>Vibrionales</taxon>
        <taxon>Vibrionaceae</taxon>
        <taxon>Photobacterium</taxon>
    </lineage>
</organism>
<dbReference type="PANTHER" id="PTHR43434:SF1">
    <property type="entry name" value="PHOSPHOGLYCOLATE PHOSPHATASE"/>
    <property type="match status" value="1"/>
</dbReference>
<keyword evidence="5" id="KW-0378">Hydrolase</keyword>
<accession>A0AAW7Y399</accession>
<comment type="similarity">
    <text evidence="3">Belongs to the HAD-like hydrolase superfamily. CbbY/CbbZ/Gph/YieH family.</text>
</comment>
<comment type="caution">
    <text evidence="5">The sequence shown here is derived from an EMBL/GenBank/DDBJ whole genome shotgun (WGS) entry which is preliminary data.</text>
</comment>
<dbReference type="InterPro" id="IPR036412">
    <property type="entry name" value="HAD-like_sf"/>
</dbReference>
<dbReference type="GO" id="GO:0006281">
    <property type="term" value="P:DNA repair"/>
    <property type="evidence" value="ECO:0007669"/>
    <property type="project" value="TreeGrafter"/>
</dbReference>
<dbReference type="SFLD" id="SFLDG01129">
    <property type="entry name" value="C1.5:_HAD__Beta-PGM__Phosphata"/>
    <property type="match status" value="1"/>
</dbReference>
<dbReference type="SFLD" id="SFLDS00003">
    <property type="entry name" value="Haloacid_Dehalogenase"/>
    <property type="match status" value="1"/>
</dbReference>
<dbReference type="GO" id="GO:0005829">
    <property type="term" value="C:cytosol"/>
    <property type="evidence" value="ECO:0007669"/>
    <property type="project" value="TreeGrafter"/>
</dbReference>
<evidence type="ECO:0000313" key="5">
    <source>
        <dbReference type="EMBL" id="MDO6542231.1"/>
    </source>
</evidence>
<evidence type="ECO:0000256" key="3">
    <source>
        <dbReference type="ARBA" id="ARBA00006171"/>
    </source>
</evidence>
<comment type="catalytic activity">
    <reaction evidence="1">
        <text>2-phosphoglycolate + H2O = glycolate + phosphate</text>
        <dbReference type="Rhea" id="RHEA:14369"/>
        <dbReference type="ChEBI" id="CHEBI:15377"/>
        <dbReference type="ChEBI" id="CHEBI:29805"/>
        <dbReference type="ChEBI" id="CHEBI:43474"/>
        <dbReference type="ChEBI" id="CHEBI:58033"/>
        <dbReference type="EC" id="3.1.3.18"/>
    </reaction>
</comment>
<dbReference type="SUPFAM" id="SSF56784">
    <property type="entry name" value="HAD-like"/>
    <property type="match status" value="1"/>
</dbReference>
<dbReference type="NCBIfam" id="TIGR01549">
    <property type="entry name" value="HAD-SF-IA-v1"/>
    <property type="match status" value="1"/>
</dbReference>